<dbReference type="InterPro" id="IPR036865">
    <property type="entry name" value="CRAL-TRIO_dom_sf"/>
</dbReference>
<dbReference type="AlphaFoldDB" id="A0AAP0RM26"/>
<dbReference type="Pfam" id="PF00650">
    <property type="entry name" value="CRAL_TRIO"/>
    <property type="match status" value="1"/>
</dbReference>
<feature type="domain" description="CRAL-TRIO" evidence="3">
    <location>
        <begin position="265"/>
        <end position="425"/>
    </location>
</feature>
<protein>
    <recommendedName>
        <fullName evidence="3">CRAL-TRIO domain-containing protein</fullName>
    </recommendedName>
</protein>
<dbReference type="Gene3D" id="3.40.525.10">
    <property type="entry name" value="CRAL-TRIO lipid binding domain"/>
    <property type="match status" value="1"/>
</dbReference>
<keyword evidence="2" id="KW-0812">Transmembrane</keyword>
<keyword evidence="5" id="KW-1185">Reference proteome</keyword>
<evidence type="ECO:0000256" key="2">
    <source>
        <dbReference type="SAM" id="Phobius"/>
    </source>
</evidence>
<sequence>MFTNRVTARIQRFIDFFLMGDSMHGSDSSKKSNITHVVTTKKASNGRLVASGFKAFSKNTFRHIASLNNVSLGRGAAGHAAYFLLKVAALEMFRRFSKAKCPFAWGGLQALQVLCYPPFKWIQKWAPFKGLVKGMQILSRPLLVLSIATTFYDQSECGNETSDSISDSHVTNDSNACSEPNSEQSSVQPTLETRICDEAPESTASENWLLQLYKELGIQGISLPERINEDELRRFYAAANGDFSCLLSSIKKTIRWRETYSILSQQELEMWSNMVFWHGFDVKRRPCLFVRLGLACFSLPSYDRPRFAQAVVSQVENGVLHLVDAENPQITVVVDCEGLSPLKFPMQMMRSCSALLQDHFPNRLGCLLVIRLPPVVRVIAQTLIQVLKPVTRQKLKIEGQAYQKVLSEYLQTLPSYLGGKCTCTVCSIISISNMQQPHANKETNNMVPITDNSDDEGLLLPQTYQSDNDMNVNCDQVLRTGIISILMLWVFIAFIAGLYDAESRSFLPP</sequence>
<keyword evidence="2" id="KW-1133">Transmembrane helix</keyword>
<dbReference type="SMART" id="SM00516">
    <property type="entry name" value="SEC14"/>
    <property type="match status" value="1"/>
</dbReference>
<dbReference type="PANTHER" id="PTHR47041">
    <property type="entry name" value="SEC14 CYTOSOLIC FACTOR FAMILY PROTEIN / PHOSPHOGLYCERIDE TRANSFER FAMILY PROTEIN"/>
    <property type="match status" value="1"/>
</dbReference>
<dbReference type="SUPFAM" id="SSF52087">
    <property type="entry name" value="CRAL/TRIO domain"/>
    <property type="match status" value="1"/>
</dbReference>
<dbReference type="PROSITE" id="PS50191">
    <property type="entry name" value="CRAL_TRIO"/>
    <property type="match status" value="1"/>
</dbReference>
<evidence type="ECO:0000256" key="1">
    <source>
        <dbReference type="SAM" id="MobiDB-lite"/>
    </source>
</evidence>
<name>A0AAP0RM26_LIQFO</name>
<dbReference type="CDD" id="cd00170">
    <property type="entry name" value="SEC14"/>
    <property type="match status" value="1"/>
</dbReference>
<reference evidence="4 5" key="1">
    <citation type="journal article" date="2024" name="Plant J.">
        <title>Genome sequences and population genomics reveal climatic adaptation and genomic divergence between two closely related sweetgum species.</title>
        <authorList>
            <person name="Xu W.Q."/>
            <person name="Ren C.Q."/>
            <person name="Zhang X.Y."/>
            <person name="Comes H.P."/>
            <person name="Liu X.H."/>
            <person name="Li Y.G."/>
            <person name="Kettle C.J."/>
            <person name="Jalonen R."/>
            <person name="Gaisberger H."/>
            <person name="Ma Y.Z."/>
            <person name="Qiu Y.X."/>
        </authorList>
    </citation>
    <scope>NUCLEOTIDE SEQUENCE [LARGE SCALE GENOMIC DNA]</scope>
    <source>
        <strain evidence="4">Hangzhou</strain>
    </source>
</reference>
<evidence type="ECO:0000313" key="4">
    <source>
        <dbReference type="EMBL" id="KAK9280634.1"/>
    </source>
</evidence>
<comment type="caution">
    <text evidence="4">The sequence shown here is derived from an EMBL/GenBank/DDBJ whole genome shotgun (WGS) entry which is preliminary data.</text>
</comment>
<accession>A0AAP0RM26</accession>
<dbReference type="EMBL" id="JBBPBK010000008">
    <property type="protein sequence ID" value="KAK9280634.1"/>
    <property type="molecule type" value="Genomic_DNA"/>
</dbReference>
<dbReference type="Proteomes" id="UP001415857">
    <property type="component" value="Unassembled WGS sequence"/>
</dbReference>
<dbReference type="PANTHER" id="PTHR47041:SF2">
    <property type="entry name" value="SEC14 CYTOSOLIC FACTOR FAMILY PROTEIN _ PHOSPHOGLYCERIDE TRANSFER FAMILY PROTEIN"/>
    <property type="match status" value="1"/>
</dbReference>
<feature type="transmembrane region" description="Helical" evidence="2">
    <location>
        <begin position="477"/>
        <end position="499"/>
    </location>
</feature>
<keyword evidence="2" id="KW-0472">Membrane</keyword>
<evidence type="ECO:0000259" key="3">
    <source>
        <dbReference type="PROSITE" id="PS50191"/>
    </source>
</evidence>
<gene>
    <name evidence="4" type="ORF">L1049_014330</name>
</gene>
<organism evidence="4 5">
    <name type="scientific">Liquidambar formosana</name>
    <name type="common">Formosan gum</name>
    <dbReference type="NCBI Taxonomy" id="63359"/>
    <lineage>
        <taxon>Eukaryota</taxon>
        <taxon>Viridiplantae</taxon>
        <taxon>Streptophyta</taxon>
        <taxon>Embryophyta</taxon>
        <taxon>Tracheophyta</taxon>
        <taxon>Spermatophyta</taxon>
        <taxon>Magnoliopsida</taxon>
        <taxon>eudicotyledons</taxon>
        <taxon>Gunneridae</taxon>
        <taxon>Pentapetalae</taxon>
        <taxon>Saxifragales</taxon>
        <taxon>Altingiaceae</taxon>
        <taxon>Liquidambar</taxon>
    </lineage>
</organism>
<dbReference type="InterPro" id="IPR001251">
    <property type="entry name" value="CRAL-TRIO_dom"/>
</dbReference>
<evidence type="ECO:0000313" key="5">
    <source>
        <dbReference type="Proteomes" id="UP001415857"/>
    </source>
</evidence>
<feature type="region of interest" description="Disordered" evidence="1">
    <location>
        <begin position="162"/>
        <end position="190"/>
    </location>
</feature>
<proteinExistence type="predicted"/>